<protein>
    <recommendedName>
        <fullName evidence="4">Lipopolysaccharide assembly protein A domain-containing protein</fullName>
    </recommendedName>
</protein>
<keyword evidence="1" id="KW-1133">Transmembrane helix</keyword>
<evidence type="ECO:0000313" key="2">
    <source>
        <dbReference type="EMBL" id="KPH76019.1"/>
    </source>
</evidence>
<dbReference type="Pfam" id="PF09577">
    <property type="entry name" value="Spore_YpjB"/>
    <property type="match status" value="1"/>
</dbReference>
<comment type="caution">
    <text evidence="2">The sequence shown here is derived from an EMBL/GenBank/DDBJ whole genome shotgun (WGS) entry which is preliminary data.</text>
</comment>
<keyword evidence="1" id="KW-0472">Membrane</keyword>
<accession>A0ABR5MKI1</accession>
<name>A0ABR5MKI1_9BACI</name>
<sequence length="85" mass="9769">MNNKKVHRVLTFTLLIGIIVFQLGNHTVEASSIRASFFSINIFEWSPIIWAVVIVAGSIGITLSYVSWRKYKGEKKHNKKDRHNN</sequence>
<organism evidence="2 3">
    <name type="scientific">Oceanobacillus caeni</name>
    <dbReference type="NCBI Taxonomy" id="405946"/>
    <lineage>
        <taxon>Bacteria</taxon>
        <taxon>Bacillati</taxon>
        <taxon>Bacillota</taxon>
        <taxon>Bacilli</taxon>
        <taxon>Bacillales</taxon>
        <taxon>Bacillaceae</taxon>
        <taxon>Oceanobacillus</taxon>
    </lineage>
</organism>
<proteinExistence type="predicted"/>
<evidence type="ECO:0000313" key="3">
    <source>
        <dbReference type="Proteomes" id="UP000037854"/>
    </source>
</evidence>
<dbReference type="InterPro" id="IPR014231">
    <property type="entry name" value="Spore_YpjB"/>
</dbReference>
<feature type="transmembrane region" description="Helical" evidence="1">
    <location>
        <begin position="46"/>
        <end position="68"/>
    </location>
</feature>
<dbReference type="RefSeq" id="WP_060668276.1">
    <property type="nucleotide sequence ID" value="NZ_LGTK01000019.1"/>
</dbReference>
<keyword evidence="3" id="KW-1185">Reference proteome</keyword>
<dbReference type="Proteomes" id="UP000037854">
    <property type="component" value="Unassembled WGS sequence"/>
</dbReference>
<evidence type="ECO:0008006" key="4">
    <source>
        <dbReference type="Google" id="ProtNLM"/>
    </source>
</evidence>
<dbReference type="EMBL" id="LGTK01000019">
    <property type="protein sequence ID" value="KPH76019.1"/>
    <property type="molecule type" value="Genomic_DNA"/>
</dbReference>
<evidence type="ECO:0000256" key="1">
    <source>
        <dbReference type="SAM" id="Phobius"/>
    </source>
</evidence>
<gene>
    <name evidence="2" type="ORF">AFL42_07515</name>
</gene>
<keyword evidence="1" id="KW-0812">Transmembrane</keyword>
<reference evidence="2 3" key="1">
    <citation type="submission" date="2015-07" db="EMBL/GenBank/DDBJ databases">
        <title>High-quality draft genome sequence of Oceanobacillus caeni HM6, a bacillus isolated from a human feces.</title>
        <authorList>
            <person name="Kumar J."/>
            <person name="Verma M.K."/>
            <person name="Pandey R."/>
            <person name="Bhambi M."/>
            <person name="Chauhan N."/>
        </authorList>
    </citation>
    <scope>NUCLEOTIDE SEQUENCE [LARGE SCALE GENOMIC DNA]</scope>
    <source>
        <strain evidence="2 3">HM6</strain>
    </source>
</reference>